<evidence type="ECO:0000259" key="1">
    <source>
        <dbReference type="Pfam" id="PF00345"/>
    </source>
</evidence>
<dbReference type="Gene3D" id="2.60.40.10">
    <property type="entry name" value="Immunoglobulins"/>
    <property type="match status" value="1"/>
</dbReference>
<evidence type="ECO:0000313" key="2">
    <source>
        <dbReference type="EMBL" id="MDN2481838.1"/>
    </source>
</evidence>
<dbReference type="SUPFAM" id="SSF49354">
    <property type="entry name" value="PapD-like"/>
    <property type="match status" value="1"/>
</dbReference>
<gene>
    <name evidence="2" type="ORF">QWJ08_10580</name>
</gene>
<accession>A0ABT7Y1C9</accession>
<reference evidence="2" key="1">
    <citation type="submission" date="2024-05" db="EMBL/GenBank/DDBJ databases">
        <title>Genome Sequences of Four Agar- Degrading Marine Bacteria.</title>
        <authorList>
            <person name="Phillips E.K."/>
            <person name="Shaffer J.C."/>
            <person name="Henson M.W."/>
            <person name="Temperton B."/>
            <person name="Thrash C.J."/>
            <person name="Martin M.O."/>
        </authorList>
    </citation>
    <scope>NUCLEOTIDE SEQUENCE</scope>
    <source>
        <strain evidence="2">EKP203</strain>
    </source>
</reference>
<dbReference type="RefSeq" id="WP_289961944.1">
    <property type="nucleotide sequence ID" value="NZ_JAUEOZ010000001.1"/>
</dbReference>
<dbReference type="InterPro" id="IPR016147">
    <property type="entry name" value="Pili_assmbl_chaperone_N"/>
</dbReference>
<comment type="caution">
    <text evidence="2">The sequence shown here is derived from an EMBL/GenBank/DDBJ whole genome shotgun (WGS) entry which is preliminary data.</text>
</comment>
<dbReference type="InterPro" id="IPR013783">
    <property type="entry name" value="Ig-like_fold"/>
</dbReference>
<dbReference type="Pfam" id="PF00345">
    <property type="entry name" value="PapD_N"/>
    <property type="match status" value="1"/>
</dbReference>
<dbReference type="InterPro" id="IPR050643">
    <property type="entry name" value="Periplasmic_pilus_chap"/>
</dbReference>
<evidence type="ECO:0000313" key="3">
    <source>
        <dbReference type="Proteomes" id="UP001169719"/>
    </source>
</evidence>
<dbReference type="PANTHER" id="PTHR30251:SF4">
    <property type="entry name" value="SLR1668 PROTEIN"/>
    <property type="match status" value="1"/>
</dbReference>
<dbReference type="Proteomes" id="UP001169719">
    <property type="component" value="Unassembled WGS sequence"/>
</dbReference>
<dbReference type="PANTHER" id="PTHR30251">
    <property type="entry name" value="PILUS ASSEMBLY CHAPERONE"/>
    <property type="match status" value="1"/>
</dbReference>
<name>A0ABT7Y1C9_9VIBR</name>
<sequence length="231" mass="25558">MTRGFLWLMLIIPITCKALVIEPLVLEMNHQQQGQIIISNPTAQPLAVDTQVFEIDFAQEGSLLEADNALLVYPPAVLLQPGAKQSIRLIWQGAGTMDHSRSFYVRFTTPKINVVATPSTSRVDVQIDYNALIHIADKQHKPLIAITDQYVESQSLVLKVENQGSGYDSLVNYTLTDASNKPVIAQLADSVGNVFFPPMSTSHLRIPLAELESSFNFSAPLELKRTSLIKD</sequence>
<organism evidence="2 3">
    <name type="scientific">Vibrio agarivorans</name>
    <dbReference type="NCBI Taxonomy" id="153622"/>
    <lineage>
        <taxon>Bacteria</taxon>
        <taxon>Pseudomonadati</taxon>
        <taxon>Pseudomonadota</taxon>
        <taxon>Gammaproteobacteria</taxon>
        <taxon>Vibrionales</taxon>
        <taxon>Vibrionaceae</taxon>
        <taxon>Vibrio</taxon>
    </lineage>
</organism>
<proteinExistence type="predicted"/>
<dbReference type="InterPro" id="IPR008962">
    <property type="entry name" value="PapD-like_sf"/>
</dbReference>
<protein>
    <submittedName>
        <fullName evidence="2">Fimbria/pilus periplasmic chaperone</fullName>
    </submittedName>
</protein>
<dbReference type="EMBL" id="JAUEOZ010000001">
    <property type="protein sequence ID" value="MDN2481838.1"/>
    <property type="molecule type" value="Genomic_DNA"/>
</dbReference>
<keyword evidence="3" id="KW-1185">Reference proteome</keyword>
<feature type="domain" description="Pili assembly chaperone N-terminal" evidence="1">
    <location>
        <begin position="24"/>
        <end position="128"/>
    </location>
</feature>